<dbReference type="EMBL" id="MU865598">
    <property type="protein sequence ID" value="KAK4221024.1"/>
    <property type="molecule type" value="Genomic_DNA"/>
</dbReference>
<reference evidence="2" key="2">
    <citation type="submission" date="2023-05" db="EMBL/GenBank/DDBJ databases">
        <authorList>
            <consortium name="Lawrence Berkeley National Laboratory"/>
            <person name="Steindorff A."/>
            <person name="Hensen N."/>
            <person name="Bonometti L."/>
            <person name="Westerberg I."/>
            <person name="Brannstrom I.O."/>
            <person name="Guillou S."/>
            <person name="Cros-Aarteil S."/>
            <person name="Calhoun S."/>
            <person name="Haridas S."/>
            <person name="Kuo A."/>
            <person name="Mondo S."/>
            <person name="Pangilinan J."/>
            <person name="Riley R."/>
            <person name="Labutti K."/>
            <person name="Andreopoulos B."/>
            <person name="Lipzen A."/>
            <person name="Chen C."/>
            <person name="Yanf M."/>
            <person name="Daum C."/>
            <person name="Ng V."/>
            <person name="Clum A."/>
            <person name="Ohm R."/>
            <person name="Martin F."/>
            <person name="Silar P."/>
            <person name="Natvig D."/>
            <person name="Lalanne C."/>
            <person name="Gautier V."/>
            <person name="Ament-Velasquez S.L."/>
            <person name="Kruys A."/>
            <person name="Hutchinson M.I."/>
            <person name="Powell A.J."/>
            <person name="Barry K."/>
            <person name="Miller A.N."/>
            <person name="Grigoriev I.V."/>
            <person name="Debuchy R."/>
            <person name="Gladieux P."/>
            <person name="Thoren M.H."/>
            <person name="Johannesson H."/>
        </authorList>
    </citation>
    <scope>NUCLEOTIDE SEQUENCE</scope>
    <source>
        <strain evidence="2">CBS 990.96</strain>
    </source>
</reference>
<keyword evidence="3" id="KW-1185">Reference proteome</keyword>
<accession>A0AAN6YKZ7</accession>
<proteinExistence type="predicted"/>
<evidence type="ECO:0000313" key="2">
    <source>
        <dbReference type="EMBL" id="KAK4221024.1"/>
    </source>
</evidence>
<sequence>MSRTLSLSTGRNTPETDTGTTLNEGSPMGDDDSDSWEHFLRNCKASKSRRSIRTVPKTEKIEIPTSTQDPRFKGSVPVRDKTFILTDTDFKYALTLLNGQLQFVKYDPDDQHKPWTGCWLWKCVEKDGWLGFRNVASGTYLGHNGKGVFHAVQKHHKRWEWFCARHDAEERGYVLLTGLWETLAKVGIEGEGELATVRMVTDGEPMVWKFVTA</sequence>
<dbReference type="PANTHER" id="PTHR39697:SF2">
    <property type="entry name" value="CYANOVIRIN-N DOMAIN-CONTAINING PROTEIN"/>
    <property type="match status" value="1"/>
</dbReference>
<reference evidence="2" key="1">
    <citation type="journal article" date="2023" name="Mol. Phylogenet. Evol.">
        <title>Genome-scale phylogeny and comparative genomics of the fungal order Sordariales.</title>
        <authorList>
            <person name="Hensen N."/>
            <person name="Bonometti L."/>
            <person name="Westerberg I."/>
            <person name="Brannstrom I.O."/>
            <person name="Guillou S."/>
            <person name="Cros-Aarteil S."/>
            <person name="Calhoun S."/>
            <person name="Haridas S."/>
            <person name="Kuo A."/>
            <person name="Mondo S."/>
            <person name="Pangilinan J."/>
            <person name="Riley R."/>
            <person name="LaButti K."/>
            <person name="Andreopoulos B."/>
            <person name="Lipzen A."/>
            <person name="Chen C."/>
            <person name="Yan M."/>
            <person name="Daum C."/>
            <person name="Ng V."/>
            <person name="Clum A."/>
            <person name="Steindorff A."/>
            <person name="Ohm R.A."/>
            <person name="Martin F."/>
            <person name="Silar P."/>
            <person name="Natvig D.O."/>
            <person name="Lalanne C."/>
            <person name="Gautier V."/>
            <person name="Ament-Velasquez S.L."/>
            <person name="Kruys A."/>
            <person name="Hutchinson M.I."/>
            <person name="Powell A.J."/>
            <person name="Barry K."/>
            <person name="Miller A.N."/>
            <person name="Grigoriev I.V."/>
            <person name="Debuchy R."/>
            <person name="Gladieux P."/>
            <person name="Hiltunen Thoren M."/>
            <person name="Johannesson H."/>
        </authorList>
    </citation>
    <scope>NUCLEOTIDE SEQUENCE</scope>
    <source>
        <strain evidence="2">CBS 990.96</strain>
    </source>
</reference>
<evidence type="ECO:0000256" key="1">
    <source>
        <dbReference type="SAM" id="MobiDB-lite"/>
    </source>
</evidence>
<protein>
    <submittedName>
        <fullName evidence="2">Uncharacterized protein</fullName>
    </submittedName>
</protein>
<dbReference type="AlphaFoldDB" id="A0AAN6YKZ7"/>
<comment type="caution">
    <text evidence="2">The sequence shown here is derived from an EMBL/GenBank/DDBJ whole genome shotgun (WGS) entry which is preliminary data.</text>
</comment>
<organism evidence="2 3">
    <name type="scientific">Podospora fimiseda</name>
    <dbReference type="NCBI Taxonomy" id="252190"/>
    <lineage>
        <taxon>Eukaryota</taxon>
        <taxon>Fungi</taxon>
        <taxon>Dikarya</taxon>
        <taxon>Ascomycota</taxon>
        <taxon>Pezizomycotina</taxon>
        <taxon>Sordariomycetes</taxon>
        <taxon>Sordariomycetidae</taxon>
        <taxon>Sordariales</taxon>
        <taxon>Podosporaceae</taxon>
        <taxon>Podospora</taxon>
    </lineage>
</organism>
<evidence type="ECO:0000313" key="3">
    <source>
        <dbReference type="Proteomes" id="UP001301958"/>
    </source>
</evidence>
<feature type="region of interest" description="Disordered" evidence="1">
    <location>
        <begin position="1"/>
        <end position="35"/>
    </location>
</feature>
<gene>
    <name evidence="2" type="ORF">QBC38DRAFT_492923</name>
</gene>
<dbReference type="PANTHER" id="PTHR39697">
    <property type="entry name" value="RICIN B LECTIN DOMAIN-CONTAINING PROTEIN-RELATED"/>
    <property type="match status" value="1"/>
</dbReference>
<dbReference type="Proteomes" id="UP001301958">
    <property type="component" value="Unassembled WGS sequence"/>
</dbReference>
<name>A0AAN6YKZ7_9PEZI</name>
<feature type="compositionally biased region" description="Polar residues" evidence="1">
    <location>
        <begin position="1"/>
        <end position="24"/>
    </location>
</feature>